<dbReference type="InterPro" id="IPR013968">
    <property type="entry name" value="PKS_KR"/>
</dbReference>
<dbReference type="Pfam" id="PF08659">
    <property type="entry name" value="KR"/>
    <property type="match status" value="1"/>
</dbReference>
<dbReference type="InterPro" id="IPR050091">
    <property type="entry name" value="PKS_NRPS_Biosynth_Enz"/>
</dbReference>
<dbReference type="Pfam" id="PF00550">
    <property type="entry name" value="PP-binding"/>
    <property type="match status" value="1"/>
</dbReference>
<dbReference type="InterPro" id="IPR009081">
    <property type="entry name" value="PP-bd_ACP"/>
</dbReference>
<comment type="caution">
    <text evidence="7">The sequence shown here is derived from an EMBL/GenBank/DDBJ whole genome shotgun (WGS) entry which is preliminary data.</text>
</comment>
<dbReference type="SMART" id="SM01294">
    <property type="entry name" value="PKS_PP_betabranch"/>
    <property type="match status" value="1"/>
</dbReference>
<name>A0ABV5VGI9_9ACTN</name>
<dbReference type="SUPFAM" id="SSF51735">
    <property type="entry name" value="NAD(P)-binding Rossmann-fold domains"/>
    <property type="match status" value="1"/>
</dbReference>
<dbReference type="InterPro" id="IPR036291">
    <property type="entry name" value="NAD(P)-bd_dom_sf"/>
</dbReference>
<dbReference type="Proteomes" id="UP001589703">
    <property type="component" value="Unassembled WGS sequence"/>
</dbReference>
<gene>
    <name evidence="7" type="ORF">ACFFRO_17660</name>
</gene>
<dbReference type="PANTHER" id="PTHR43775:SF51">
    <property type="entry name" value="INACTIVE PHENOLPHTHIOCEROL SYNTHESIS POLYKETIDE SYNTHASE TYPE I PKS1-RELATED"/>
    <property type="match status" value="1"/>
</dbReference>
<dbReference type="InterPro" id="IPR006162">
    <property type="entry name" value="Ppantetheine_attach_site"/>
</dbReference>
<feature type="region of interest" description="Disordered" evidence="5">
    <location>
        <begin position="251"/>
        <end position="271"/>
    </location>
</feature>
<dbReference type="Gene3D" id="1.10.1200.10">
    <property type="entry name" value="ACP-like"/>
    <property type="match status" value="1"/>
</dbReference>
<evidence type="ECO:0000256" key="1">
    <source>
        <dbReference type="ARBA" id="ARBA00022450"/>
    </source>
</evidence>
<dbReference type="PANTHER" id="PTHR43775">
    <property type="entry name" value="FATTY ACID SYNTHASE"/>
    <property type="match status" value="1"/>
</dbReference>
<keyword evidence="3" id="KW-0808">Transferase</keyword>
<dbReference type="InterPro" id="IPR020806">
    <property type="entry name" value="PKS_PP-bd"/>
</dbReference>
<feature type="domain" description="Carrier" evidence="6">
    <location>
        <begin position="132"/>
        <end position="207"/>
    </location>
</feature>
<sequence length="289" mass="30087">NYAAANAALDALAHHRHHQGLPALSLAWGLWAEASGMTGHLGETELRRMARDGVGALGAEEGLALLDAALGSALPTPVAAKLDPSRFRGEVPALLRGLVRGPVRRTARSERPGGADALKTRLAALPPAEAGHVLLGLVRDQAALVLAEESGDAVHPEQSFRDLGFDSLTAVELRNRLAGATGLTLPTTTVFDHPTPARLAAHLHEQLAPGTAAAPQAGPALDELDRLLREAATGDARDGLAELLRRTLAGLEGAPGDRPAGDGRDSGPDAEFAEFTSDEEIFAFIDEQA</sequence>
<keyword evidence="2" id="KW-0597">Phosphoprotein</keyword>
<dbReference type="RefSeq" id="WP_385859280.1">
    <property type="nucleotide sequence ID" value="NZ_JBHMAR010000020.1"/>
</dbReference>
<evidence type="ECO:0000256" key="4">
    <source>
        <dbReference type="ARBA" id="ARBA00023268"/>
    </source>
</evidence>
<organism evidence="7 8">
    <name type="scientific">Streptomyces thermocoprophilus</name>
    <dbReference type="NCBI Taxonomy" id="78356"/>
    <lineage>
        <taxon>Bacteria</taxon>
        <taxon>Bacillati</taxon>
        <taxon>Actinomycetota</taxon>
        <taxon>Actinomycetes</taxon>
        <taxon>Kitasatosporales</taxon>
        <taxon>Streptomycetaceae</taxon>
        <taxon>Streptomyces</taxon>
    </lineage>
</organism>
<dbReference type="SMART" id="SM00823">
    <property type="entry name" value="PKS_PP"/>
    <property type="match status" value="1"/>
</dbReference>
<evidence type="ECO:0000259" key="6">
    <source>
        <dbReference type="PROSITE" id="PS50075"/>
    </source>
</evidence>
<protein>
    <submittedName>
        <fullName evidence="7">Beta-ketoacyl reductase</fullName>
    </submittedName>
</protein>
<keyword evidence="4" id="KW-0511">Multifunctional enzyme</keyword>
<dbReference type="SUPFAM" id="SSF47336">
    <property type="entry name" value="ACP-like"/>
    <property type="match status" value="1"/>
</dbReference>
<dbReference type="EMBL" id="JBHMAR010000020">
    <property type="protein sequence ID" value="MFB9736939.1"/>
    <property type="molecule type" value="Genomic_DNA"/>
</dbReference>
<proteinExistence type="predicted"/>
<dbReference type="Gene3D" id="3.40.50.720">
    <property type="entry name" value="NAD(P)-binding Rossmann-like Domain"/>
    <property type="match status" value="1"/>
</dbReference>
<dbReference type="PROSITE" id="PS50075">
    <property type="entry name" value="CARRIER"/>
    <property type="match status" value="1"/>
</dbReference>
<reference evidence="7 8" key="1">
    <citation type="submission" date="2024-09" db="EMBL/GenBank/DDBJ databases">
        <authorList>
            <person name="Sun Q."/>
            <person name="Mori K."/>
        </authorList>
    </citation>
    <scope>NUCLEOTIDE SEQUENCE [LARGE SCALE GENOMIC DNA]</scope>
    <source>
        <strain evidence="7 8">JCM 10918</strain>
    </source>
</reference>
<keyword evidence="1" id="KW-0596">Phosphopantetheine</keyword>
<evidence type="ECO:0000256" key="2">
    <source>
        <dbReference type="ARBA" id="ARBA00022553"/>
    </source>
</evidence>
<accession>A0ABV5VGI9</accession>
<dbReference type="PROSITE" id="PS00012">
    <property type="entry name" value="PHOSPHOPANTETHEINE"/>
    <property type="match status" value="1"/>
</dbReference>
<keyword evidence="8" id="KW-1185">Reference proteome</keyword>
<feature type="non-terminal residue" evidence="7">
    <location>
        <position position="1"/>
    </location>
</feature>
<evidence type="ECO:0000313" key="8">
    <source>
        <dbReference type="Proteomes" id="UP001589703"/>
    </source>
</evidence>
<evidence type="ECO:0000256" key="3">
    <source>
        <dbReference type="ARBA" id="ARBA00022679"/>
    </source>
</evidence>
<evidence type="ECO:0000256" key="5">
    <source>
        <dbReference type="SAM" id="MobiDB-lite"/>
    </source>
</evidence>
<dbReference type="InterPro" id="IPR036736">
    <property type="entry name" value="ACP-like_sf"/>
</dbReference>
<evidence type="ECO:0000313" key="7">
    <source>
        <dbReference type="EMBL" id="MFB9736939.1"/>
    </source>
</evidence>